<accession>A0ABD0JB29</accession>
<proteinExistence type="predicted"/>
<comment type="caution">
    <text evidence="1">The sequence shown here is derived from an EMBL/GenBank/DDBJ whole genome shotgun (WGS) entry which is preliminary data.</text>
</comment>
<evidence type="ECO:0000313" key="2">
    <source>
        <dbReference type="Proteomes" id="UP001519460"/>
    </source>
</evidence>
<organism evidence="1 2">
    <name type="scientific">Batillaria attramentaria</name>
    <dbReference type="NCBI Taxonomy" id="370345"/>
    <lineage>
        <taxon>Eukaryota</taxon>
        <taxon>Metazoa</taxon>
        <taxon>Spiralia</taxon>
        <taxon>Lophotrochozoa</taxon>
        <taxon>Mollusca</taxon>
        <taxon>Gastropoda</taxon>
        <taxon>Caenogastropoda</taxon>
        <taxon>Sorbeoconcha</taxon>
        <taxon>Cerithioidea</taxon>
        <taxon>Batillariidae</taxon>
        <taxon>Batillaria</taxon>
    </lineage>
</organism>
<dbReference type="EMBL" id="JACVVK020000520">
    <property type="protein sequence ID" value="KAK7468175.1"/>
    <property type="molecule type" value="Genomic_DNA"/>
</dbReference>
<name>A0ABD0JB29_9CAEN</name>
<reference evidence="1 2" key="1">
    <citation type="journal article" date="2023" name="Sci. Data">
        <title>Genome assembly of the Korean intertidal mud-creeper Batillaria attramentaria.</title>
        <authorList>
            <person name="Patra A.K."/>
            <person name="Ho P.T."/>
            <person name="Jun S."/>
            <person name="Lee S.J."/>
            <person name="Kim Y."/>
            <person name="Won Y.J."/>
        </authorList>
    </citation>
    <scope>NUCLEOTIDE SEQUENCE [LARGE SCALE GENOMIC DNA]</scope>
    <source>
        <strain evidence="1">Wonlab-2016</strain>
    </source>
</reference>
<keyword evidence="2" id="KW-1185">Reference proteome</keyword>
<gene>
    <name evidence="1" type="ORF">BaRGS_00036588</name>
</gene>
<protein>
    <submittedName>
        <fullName evidence="1">Uncharacterized protein</fullName>
    </submittedName>
</protein>
<sequence length="122" mass="14436">MCRRTECSSEIPWGLFSREYLQDMYMFWSLKTKLREKSASGDVLRVFLVVARISQKYRFTSCVSVLLTKQNCKDWWRLTGIPERHIFKGDGLYLCIPRNYGAKIIHTCCTWMQYGKAVLLHK</sequence>
<dbReference type="Proteomes" id="UP001519460">
    <property type="component" value="Unassembled WGS sequence"/>
</dbReference>
<evidence type="ECO:0000313" key="1">
    <source>
        <dbReference type="EMBL" id="KAK7468175.1"/>
    </source>
</evidence>
<dbReference type="AlphaFoldDB" id="A0ABD0JB29"/>